<protein>
    <submittedName>
        <fullName evidence="2">Uncharacterized protein</fullName>
    </submittedName>
</protein>
<feature type="region of interest" description="Disordered" evidence="1">
    <location>
        <begin position="1000"/>
        <end position="1023"/>
    </location>
</feature>
<dbReference type="GeneID" id="24269973"/>
<feature type="region of interest" description="Disordered" evidence="1">
    <location>
        <begin position="2408"/>
        <end position="2434"/>
    </location>
</feature>
<feature type="compositionally biased region" description="Basic and acidic residues" evidence="1">
    <location>
        <begin position="1186"/>
        <end position="1196"/>
    </location>
</feature>
<feature type="region of interest" description="Disordered" evidence="1">
    <location>
        <begin position="1431"/>
        <end position="1472"/>
    </location>
</feature>
<feature type="compositionally biased region" description="Acidic residues" evidence="1">
    <location>
        <begin position="1595"/>
        <end position="1609"/>
    </location>
</feature>
<gene>
    <name evidence="2" type="ORF">AK88_04659</name>
</gene>
<dbReference type="OMA" id="YVEYKII"/>
<proteinExistence type="predicted"/>
<reference evidence="2 3" key="1">
    <citation type="submission" date="2014-03" db="EMBL/GenBank/DDBJ databases">
        <title>The Genome Sequence of Plasmodium fragile nilgiri.</title>
        <authorList>
            <consortium name="The Broad Institute Genomics Platform"/>
            <consortium name="The Broad Institute Genome Sequencing Center for Infectious Disease"/>
            <person name="Neafsey D."/>
            <person name="Duraisingh M."/>
            <person name="Young S.K."/>
            <person name="Zeng Q."/>
            <person name="Gargeya S."/>
            <person name="Abouelleil A."/>
            <person name="Alvarado L."/>
            <person name="Chapman S.B."/>
            <person name="Gainer-Dewar J."/>
            <person name="Goldberg J."/>
            <person name="Griggs A."/>
            <person name="Gujja S."/>
            <person name="Hansen M."/>
            <person name="Howarth C."/>
            <person name="Imamovic A."/>
            <person name="Larimer J."/>
            <person name="Pearson M."/>
            <person name="Poon T.W."/>
            <person name="Priest M."/>
            <person name="Roberts A."/>
            <person name="Saif S."/>
            <person name="Shea T."/>
            <person name="Sykes S."/>
            <person name="Wortman J."/>
            <person name="Nusbaum C."/>
            <person name="Birren B."/>
        </authorList>
    </citation>
    <scope>NUCLEOTIDE SEQUENCE [LARGE SCALE GENOMIC DNA]</scope>
    <source>
        <strain evidence="3">nilgiri</strain>
    </source>
</reference>
<feature type="region of interest" description="Disordered" evidence="1">
    <location>
        <begin position="1179"/>
        <end position="1214"/>
    </location>
</feature>
<feature type="region of interest" description="Disordered" evidence="1">
    <location>
        <begin position="1589"/>
        <end position="1609"/>
    </location>
</feature>
<feature type="compositionally biased region" description="Basic and acidic residues" evidence="1">
    <location>
        <begin position="1431"/>
        <end position="1446"/>
    </location>
</feature>
<feature type="compositionally biased region" description="Basic and acidic residues" evidence="1">
    <location>
        <begin position="691"/>
        <end position="710"/>
    </location>
</feature>
<feature type="compositionally biased region" description="Basic residues" evidence="1">
    <location>
        <begin position="2467"/>
        <end position="2476"/>
    </location>
</feature>
<organism evidence="2 3">
    <name type="scientific">Plasmodium fragile</name>
    <dbReference type="NCBI Taxonomy" id="5857"/>
    <lineage>
        <taxon>Eukaryota</taxon>
        <taxon>Sar</taxon>
        <taxon>Alveolata</taxon>
        <taxon>Apicomplexa</taxon>
        <taxon>Aconoidasida</taxon>
        <taxon>Haemosporida</taxon>
        <taxon>Plasmodiidae</taxon>
        <taxon>Plasmodium</taxon>
        <taxon>Plasmodium (Plasmodium)</taxon>
    </lineage>
</organism>
<keyword evidence="3" id="KW-1185">Reference proteome</keyword>
<feature type="compositionally biased region" description="Basic and acidic residues" evidence="1">
    <location>
        <begin position="1869"/>
        <end position="1902"/>
    </location>
</feature>
<feature type="compositionally biased region" description="Basic and acidic residues" evidence="1">
    <location>
        <begin position="1287"/>
        <end position="1297"/>
    </location>
</feature>
<feature type="compositionally biased region" description="Polar residues" evidence="1">
    <location>
        <begin position="912"/>
        <end position="924"/>
    </location>
</feature>
<feature type="compositionally biased region" description="Polar residues" evidence="1">
    <location>
        <begin position="1313"/>
        <end position="1322"/>
    </location>
</feature>
<feature type="region of interest" description="Disordered" evidence="1">
    <location>
        <begin position="1287"/>
        <end position="1327"/>
    </location>
</feature>
<evidence type="ECO:0000313" key="2">
    <source>
        <dbReference type="EMBL" id="KJP85682.1"/>
    </source>
</evidence>
<feature type="region of interest" description="Disordered" evidence="1">
    <location>
        <begin position="1869"/>
        <end position="1913"/>
    </location>
</feature>
<feature type="compositionally biased region" description="Basic and acidic residues" evidence="1">
    <location>
        <begin position="2454"/>
        <end position="2466"/>
    </location>
</feature>
<sequence length="2482" mass="287742">MDSLNNSNILRNYKKSVQDIKRLKTSAFNLKLHTKTENYHNKNPANAVNKNNEKYTISHDESEIFPSSNHFDANLFSDNRPFLCDSRTYYSKHSIDDNHVKRVADMDKQEITNGKHESNIVSLNKAHLNVENKFVRNNSTAKYGINLNKSLDKISKIRIMQKFRRSIHSHANERDEHRNGTFEHINLFDKHTQHDSIKAKANSNNNMKFKDSYHYRLDSASTCDREEWTNNKKVNHYKKNSFHDNTQNSIRKYLNEVPPQNGRDINSNCPSSNQIRSKPTVIASNIISLSTEHTAIFNGKKKFPQYLHPMNHSEKVKNVSTSHLNNNDDCDSCNYVNIKMGNNPPDGISFQKSNFPPKKDLNFGINKRMEHLNLSHYFSNHVQGGKSVNQEHSLPQDTQRKDELIHNKGANWNDTVMQFMNEYMEKKQYLQNLEKFNDGLKNNPSGNANALISNFNLRHSFDMSINSNVLKNNKYTNNNYFKKTVQNKNSKSKLYEHYVDFEKEFRGKTDVQNFIKKTNEQAAVLCAANKYDEQLHPHYHCSNNNTSAERTLSSVHEKKGVVKSEPLKACGNACKKQEIKDASSHIINIPLNFKLKKKKIINYKNIIQDSSSKKQHNYTNALSTQRYRNFLNIEKEQKQQKQQNTYFNDKAEIFNEHEFLSSFLKTDLHDEQCMHVEKLFNSDVDDTMSNQRREQAKQQGENKMHGKSDHADHNAHIASAQLTENINHIEKQRLHNCTSNLSTHIGPCGQGIHVKEPLHEQQPGQVAGLKETNADHENEEQESCSTVPELTQNVMKTGNEDEDRKNGNIERADFSARNIVETQSLNEQNGPRQIEQRTVKPAIFEKETKEEECLEDKNQTCKGSDTAEDKQEEVDIRINWEFPNNMYSSNTDNEASLKSSARRADQEAHSVGISSSIQNDGTSQSTISKFLKDENMDKQDSHEHGPGTSEQDVEMGIEKGYYCAQCYHTNGGNKYANIEGGTIYEDKKRRNLDLQQEAQITTKEEQEEETKNKKKKENVPGECFNNISEHKASTTEDEAANSEICKKDQKRIISDDITKGETDKSNSLTSHDDVEHFNAPTKADAKEEVSAIIFKQQNNRNIVALLNEKIEAEEQELTLECIRTILQTQCTEEATNEKKGKKKTTHNGYTMQDETAIRTTNNNDCVRVLDQEKLERCNNQQKKSPNMHENKEHDVLTHTQETQAEPNGDGKEPKCVELENENMYNGNNTEEFKQKMILNECEKGDQAESGYNACIGETLDETIPCGNKTIGEQYKNAKDSAMNCGKCKESNNDHSEKGIPISSIAPEEDDESSNNQRVSTNGDMGECKTSKRTYTESWHNSVTPNGYAFAKPEFNEKNIYSPAHMLNDDNVNTEIPHIDSNKVTRGETITGCSQLCIEINKHELFKQLHIKENRLRHINCLYHSFDYDKGTVSKERGNGPEYDRQSEQQNASHNERKNEISTCSTSGTKKDRTERYAHITHFEEKLRRIFNPAQDQNGVVPQRSNNMQTTRNATNEPINEKIDNAMEGNKYSHSNILLAQEKGCATLQNDPILLDTETEMVKEEYIQMEDKHSSVSDAKAKDHLIDHRVIHSTDGTDDENDDDTDDDADENVEETNILYEDIKRNLWLQNTNLSQNTVQYIQVESVKCIMLFCYLHKIKYFQGMHDMIISLFYLNLQPYEILCVFENILYYYAPYMFQQHSCMYSSPGINASIQTDTISCALSNITMQICNTNGKLFRLLFQYFFPYVSYYVDAAVSDTWPSLFFLNLIFSKFDNVFCLLYIWVRLIQMKNQTSEVTCDFILFILSFCMHKLRIIKREFYEKRGLITMTTNSPCALSWEDKKRDDKYTQEQAAKCSHKVIQQIHAHEINSKKAEHNGEDERQAIHEESGTQEDNKSDNEIHHPIQTKRKYTQKEDEKAKEVIRKIKLSTYSSEMFSLFFEFSSSFDDHFGDKYKIHIDYIINDIPKIRDIVPPSFLQFLTKYNSVYQKKKKNKTSNSFKNLYGYTKNQKLSDSLTLPEDDHLCLHIKLSDLLFIHNNVEGYYFVFLRLVKCQIILSNLILINRGNLVIENFARFKNVEEFVKHKKKIPISNKCRRAMYIVLVCSQENNEKLKDWDINVNDRYLHEHNTHTASNEINGSKNVCSNRVFFKRSNRKEYMCSEHNGELPVDRAYLKNLITTLVKNNFKRLAILKVHPKVVKIRNKENITEKETTDGNAPVKENSFFFHMFNIVKKKIYTNITKDSETNKNTPPQSNEPQNNHTKFALEQNNSKMFNDKRIRKRINCSNRKPVLYSNITHENKDEIPARKLNNEVQNGSSGMMKNKVDNKIHMFPFKLRKRNESKRLVHGFKIIGKRMNLSSRLFPKPYVDAFNKRPTVRKRYVHRTRTKQRQKKSLLRILKTRELNLDKNKAHSNNTALYNKTDEEDKSGTKMHISGTNYKKKNSFIFINRAQLDENIKEGERKNAREEKKKKKKRRSGSCKITS</sequence>
<feature type="region of interest" description="Disordered" evidence="1">
    <location>
        <begin position="885"/>
        <end position="924"/>
    </location>
</feature>
<evidence type="ECO:0000256" key="1">
    <source>
        <dbReference type="SAM" id="MobiDB-lite"/>
    </source>
</evidence>
<dbReference type="OrthoDB" id="378254at2759"/>
<evidence type="ECO:0000313" key="3">
    <source>
        <dbReference type="Proteomes" id="UP000054561"/>
    </source>
</evidence>
<name>A0A0D9QFV1_PLAFR</name>
<feature type="region of interest" description="Disordered" evidence="1">
    <location>
        <begin position="2454"/>
        <end position="2482"/>
    </location>
</feature>
<feature type="region of interest" description="Disordered" evidence="1">
    <location>
        <begin position="687"/>
        <end position="710"/>
    </location>
</feature>
<accession>A0A0D9QFV1</accession>
<dbReference type="VEuPathDB" id="PlasmoDB:AK88_04659"/>
<dbReference type="RefSeq" id="XP_012337691.1">
    <property type="nucleotide sequence ID" value="XM_012482268.1"/>
</dbReference>
<feature type="compositionally biased region" description="Polar residues" evidence="1">
    <location>
        <begin position="885"/>
        <end position="899"/>
    </location>
</feature>
<dbReference type="EMBL" id="KQ001715">
    <property type="protein sequence ID" value="KJP85682.1"/>
    <property type="molecule type" value="Genomic_DNA"/>
</dbReference>
<dbReference type="Proteomes" id="UP000054561">
    <property type="component" value="Unassembled WGS sequence"/>
</dbReference>